<organism evidence="10 11">
    <name type="scientific">Plectus sambesii</name>
    <dbReference type="NCBI Taxonomy" id="2011161"/>
    <lineage>
        <taxon>Eukaryota</taxon>
        <taxon>Metazoa</taxon>
        <taxon>Ecdysozoa</taxon>
        <taxon>Nematoda</taxon>
        <taxon>Chromadorea</taxon>
        <taxon>Plectida</taxon>
        <taxon>Plectina</taxon>
        <taxon>Plectoidea</taxon>
        <taxon>Plectidae</taxon>
        <taxon>Plectus</taxon>
    </lineage>
</organism>
<dbReference type="WBParaSite" id="PSAMB.scaffold36size104415.g931.t1">
    <property type="protein sequence ID" value="PSAMB.scaffold36size104415.g931.t1"/>
    <property type="gene ID" value="PSAMB.scaffold36size104415.g931"/>
</dbReference>
<dbReference type="InterPro" id="IPR005804">
    <property type="entry name" value="FA_desaturase_dom"/>
</dbReference>
<dbReference type="SUPFAM" id="SSF55856">
    <property type="entry name" value="Cytochrome b5-like heme/steroid binding domain"/>
    <property type="match status" value="1"/>
</dbReference>
<keyword evidence="10" id="KW-1185">Reference proteome</keyword>
<evidence type="ECO:0000313" key="11">
    <source>
        <dbReference type="WBParaSite" id="PSAMB.scaffold36size104415.g931.t1"/>
    </source>
</evidence>
<dbReference type="Pfam" id="PF00173">
    <property type="entry name" value="Cyt-b5"/>
    <property type="match status" value="1"/>
</dbReference>
<evidence type="ECO:0000256" key="6">
    <source>
        <dbReference type="ARBA" id="ARBA00023098"/>
    </source>
</evidence>
<dbReference type="Pfam" id="PF00487">
    <property type="entry name" value="FA_desaturase"/>
    <property type="match status" value="1"/>
</dbReference>
<accession>A0A914WBN4</accession>
<feature type="transmembrane region" description="Helical" evidence="8">
    <location>
        <begin position="297"/>
        <end position="314"/>
    </location>
</feature>
<protein>
    <submittedName>
        <fullName evidence="11">Cytochrome b5 heme-binding domain-containing protein</fullName>
    </submittedName>
</protein>
<comment type="subcellular location">
    <subcellularLocation>
        <location evidence="1">Membrane</location>
        <topology evidence="1">Multi-pass membrane protein</topology>
    </subcellularLocation>
</comment>
<dbReference type="InterPro" id="IPR036400">
    <property type="entry name" value="Cyt_B5-like_heme/steroid_sf"/>
</dbReference>
<dbReference type="PROSITE" id="PS50255">
    <property type="entry name" value="CYTOCHROME_B5_2"/>
    <property type="match status" value="1"/>
</dbReference>
<dbReference type="InterPro" id="IPR001199">
    <property type="entry name" value="Cyt_B5-like_heme/steroid-bd"/>
</dbReference>
<keyword evidence="3 8" id="KW-0812">Transmembrane</keyword>
<dbReference type="InterPro" id="IPR012171">
    <property type="entry name" value="Fatty_acid_desaturase"/>
</dbReference>
<evidence type="ECO:0000256" key="4">
    <source>
        <dbReference type="ARBA" id="ARBA00022989"/>
    </source>
</evidence>
<evidence type="ECO:0000256" key="7">
    <source>
        <dbReference type="ARBA" id="ARBA00023136"/>
    </source>
</evidence>
<feature type="transmembrane region" description="Helical" evidence="8">
    <location>
        <begin position="256"/>
        <end position="277"/>
    </location>
</feature>
<reference evidence="11" key="1">
    <citation type="submission" date="2022-11" db="UniProtKB">
        <authorList>
            <consortium name="WormBaseParasite"/>
        </authorList>
    </citation>
    <scope>IDENTIFICATION</scope>
</reference>
<dbReference type="Proteomes" id="UP000887566">
    <property type="component" value="Unplaced"/>
</dbReference>
<dbReference type="PANTHER" id="PTHR19353">
    <property type="entry name" value="FATTY ACID DESATURASE 2"/>
    <property type="match status" value="1"/>
</dbReference>
<evidence type="ECO:0000256" key="5">
    <source>
        <dbReference type="ARBA" id="ARBA00023002"/>
    </source>
</evidence>
<dbReference type="PIRSF" id="PIRSF015921">
    <property type="entry name" value="FA_sphinglp_des"/>
    <property type="match status" value="1"/>
</dbReference>
<feature type="transmembrane region" description="Helical" evidence="8">
    <location>
        <begin position="128"/>
        <end position="150"/>
    </location>
</feature>
<keyword evidence="7 8" id="KW-0472">Membrane</keyword>
<name>A0A914WBN4_9BILA</name>
<dbReference type="Gene3D" id="3.10.120.10">
    <property type="entry name" value="Cytochrome b5-like heme/steroid binding domain"/>
    <property type="match status" value="1"/>
</dbReference>
<dbReference type="GO" id="GO:0016020">
    <property type="term" value="C:membrane"/>
    <property type="evidence" value="ECO:0007669"/>
    <property type="project" value="UniProtKB-SubCell"/>
</dbReference>
<evidence type="ECO:0000256" key="3">
    <source>
        <dbReference type="ARBA" id="ARBA00022692"/>
    </source>
</evidence>
<feature type="transmembrane region" description="Helical" evidence="8">
    <location>
        <begin position="320"/>
        <end position="340"/>
    </location>
</feature>
<proteinExistence type="inferred from homology"/>
<keyword evidence="6" id="KW-0443">Lipid metabolism</keyword>
<evidence type="ECO:0000256" key="1">
    <source>
        <dbReference type="ARBA" id="ARBA00004141"/>
    </source>
</evidence>
<dbReference type="CDD" id="cd03506">
    <property type="entry name" value="Delta6-FADS-like"/>
    <property type="match status" value="1"/>
</dbReference>
<sequence length="448" mass="52552">MVLRDVSQEPFWLKIDGKWVHISTEVLSLHPGGSAITTYKNRDATAVFHAFHAGSKPAFKMLADLRKEQGEKMPEVEEAKLEKLLPGFDDVNMGDYNLTEEGEKKMIANFERLRWRVRQDGLMDGDHFFYFSKLLQCIGMIVFAVLLQYYEWYVTSALILGLAWQQLGWMIHEYCHHQHFKNRFLNDCMSYVTGNLLQGFSSGGWKEQHNVHHAATNVVGRDGDIDLMPLWATVPGDLKHMDDSSWISYMLPYQHIYWTMFLPGLRFSWLIQSIQFVSNMPTHFYKCYRDRALPEQITLGIHWFFVLLQLYYLPDMQTRAIYFFVSQLFAGFLLAHVVTYNHYSTEKFHHNAKILDNYPCLQLCTTRNMRPGLFIDWLWGGLNYQIEHHLFPTMPRHNLPKAMVLVKEFCAENDLPYMVDDYFTGWKLGVEQFENVARLAAKLKQKLV</sequence>
<dbReference type="GO" id="GO:0006629">
    <property type="term" value="P:lipid metabolic process"/>
    <property type="evidence" value="ECO:0007669"/>
    <property type="project" value="UniProtKB-KW"/>
</dbReference>
<dbReference type="GO" id="GO:0016717">
    <property type="term" value="F:oxidoreductase activity, acting on paired donors, with oxidation of a pair of donors resulting in the reduction of molecular oxygen to two molecules of water"/>
    <property type="evidence" value="ECO:0007669"/>
    <property type="project" value="TreeGrafter"/>
</dbReference>
<keyword evidence="5" id="KW-0560">Oxidoreductase</keyword>
<keyword evidence="4 8" id="KW-1133">Transmembrane helix</keyword>
<dbReference type="AlphaFoldDB" id="A0A914WBN4"/>
<evidence type="ECO:0000259" key="9">
    <source>
        <dbReference type="PROSITE" id="PS50255"/>
    </source>
</evidence>
<evidence type="ECO:0000256" key="8">
    <source>
        <dbReference type="SAM" id="Phobius"/>
    </source>
</evidence>
<dbReference type="PANTHER" id="PTHR19353:SF88">
    <property type="entry name" value="DELTA(5) FATTY ACID DESATURASE FAT-4"/>
    <property type="match status" value="1"/>
</dbReference>
<comment type="similarity">
    <text evidence="2">Belongs to the fatty acid desaturase type 1 family.</text>
</comment>
<evidence type="ECO:0000256" key="2">
    <source>
        <dbReference type="ARBA" id="ARBA00009295"/>
    </source>
</evidence>
<evidence type="ECO:0000313" key="10">
    <source>
        <dbReference type="Proteomes" id="UP000887566"/>
    </source>
</evidence>
<feature type="domain" description="Cytochrome b5 heme-binding" evidence="9">
    <location>
        <begin position="1"/>
        <end position="73"/>
    </location>
</feature>